<dbReference type="InterPro" id="IPR011925">
    <property type="entry name" value="LolCE_TM"/>
</dbReference>
<dbReference type="InterPro" id="IPR003838">
    <property type="entry name" value="ABC3_permease_C"/>
</dbReference>
<evidence type="ECO:0000256" key="4">
    <source>
        <dbReference type="ARBA" id="ARBA00022475"/>
    </source>
</evidence>
<dbReference type="InterPro" id="IPR025857">
    <property type="entry name" value="MacB_PCD"/>
</dbReference>
<dbReference type="PANTHER" id="PTHR30489:SF0">
    <property type="entry name" value="LIPOPROTEIN-RELEASING SYSTEM TRANSMEMBRANE PROTEIN LOLE"/>
    <property type="match status" value="1"/>
</dbReference>
<dbReference type="Pfam" id="PF12704">
    <property type="entry name" value="MacB_PCD"/>
    <property type="match status" value="1"/>
</dbReference>
<protein>
    <submittedName>
        <fullName evidence="11">Lipoprotein-releasing ABC transporter permease subunit LolE</fullName>
    </submittedName>
</protein>
<dbReference type="Proteomes" id="UP001201549">
    <property type="component" value="Unassembled WGS sequence"/>
</dbReference>
<gene>
    <name evidence="11" type="primary">lolE</name>
    <name evidence="11" type="ORF">L9G74_10045</name>
</gene>
<evidence type="ECO:0000256" key="1">
    <source>
        <dbReference type="ARBA" id="ARBA00004651"/>
    </source>
</evidence>
<keyword evidence="11" id="KW-0449">Lipoprotein</keyword>
<dbReference type="NCBIfam" id="TIGR02212">
    <property type="entry name" value="lolCE"/>
    <property type="match status" value="1"/>
</dbReference>
<evidence type="ECO:0000256" key="5">
    <source>
        <dbReference type="ARBA" id="ARBA00022692"/>
    </source>
</evidence>
<feature type="transmembrane region" description="Helical" evidence="8">
    <location>
        <begin position="273"/>
        <end position="297"/>
    </location>
</feature>
<dbReference type="RefSeq" id="WP_238896173.1">
    <property type="nucleotide sequence ID" value="NZ_JAKOGG010000005.1"/>
</dbReference>
<evidence type="ECO:0000259" key="9">
    <source>
        <dbReference type="Pfam" id="PF02687"/>
    </source>
</evidence>
<feature type="transmembrane region" description="Helical" evidence="8">
    <location>
        <begin position="382"/>
        <end position="402"/>
    </location>
</feature>
<feature type="domain" description="MacB-like periplasmic core" evidence="10">
    <location>
        <begin position="27"/>
        <end position="231"/>
    </location>
</feature>
<sequence length="416" mass="45117">MSWPLPLTIGWRFYRARERSGFVSFISFASTSGIALGVAVLILVLSAMNGFETELEKRLLGVVPHGELLAADTPFTTWPQMVEQASGIEGIVAAAPNVKIQGLLQKPGGFAGVQITGIDPDLEAKVSRLPQFMSDEAWQSLQGDQANIVMGQGVLDKMGLKVGDAVTFYLPPPKSQGLGQIGRARSHTLTITGSFSIGGELDYGNAYVPLKYAQSLMELGDAVNTVRIRVARVFEAPSLIRLFGRQQQQLMYVSDWTRTQGHLYQDIQMVRTLMYLVLALVIAVACFNIVSTLVMAVRDKAAEIAILMTMGLKRRAVMLVFIVQGAMNGVVGAFIGGVAGVLLADNLSVLARKIEQLTGHQFLSADVYFIDFLPSRIEVHDIVLVITTALVMSLLSTIYPAYRASRIAPAEALAGR</sequence>
<feature type="domain" description="ABC3 transporter permease C-terminal" evidence="9">
    <location>
        <begin position="276"/>
        <end position="409"/>
    </location>
</feature>
<evidence type="ECO:0000256" key="7">
    <source>
        <dbReference type="ARBA" id="ARBA00023136"/>
    </source>
</evidence>
<dbReference type="PANTHER" id="PTHR30489">
    <property type="entry name" value="LIPOPROTEIN-RELEASING SYSTEM TRANSMEMBRANE PROTEIN LOLE"/>
    <property type="match status" value="1"/>
</dbReference>
<name>A0ABT2FKD6_9GAMM</name>
<keyword evidence="6 8" id="KW-1133">Transmembrane helix</keyword>
<dbReference type="Pfam" id="PF02687">
    <property type="entry name" value="FtsX"/>
    <property type="match status" value="1"/>
</dbReference>
<keyword evidence="12" id="KW-1185">Reference proteome</keyword>
<keyword evidence="4" id="KW-1003">Cell membrane</keyword>
<evidence type="ECO:0000256" key="6">
    <source>
        <dbReference type="ARBA" id="ARBA00022989"/>
    </source>
</evidence>
<evidence type="ECO:0000256" key="8">
    <source>
        <dbReference type="SAM" id="Phobius"/>
    </source>
</evidence>
<comment type="caution">
    <text evidence="11">The sequence shown here is derived from an EMBL/GenBank/DDBJ whole genome shotgun (WGS) entry which is preliminary data.</text>
</comment>
<proteinExistence type="inferred from homology"/>
<reference evidence="12" key="2">
    <citation type="submission" date="2023-07" db="EMBL/GenBank/DDBJ databases">
        <title>Shewanella mangrovi sp. nov., an acetaldehyde- degrading bacterium isolated from mangrove sediment.</title>
        <authorList>
            <person name="Liu Y."/>
        </authorList>
    </citation>
    <scope>NUCLEOTIDE SEQUENCE [LARGE SCALE GENOMIC DNA]</scope>
    <source>
        <strain evidence="12">C32</strain>
    </source>
</reference>
<accession>A0ABT2FKD6</accession>
<evidence type="ECO:0000259" key="10">
    <source>
        <dbReference type="Pfam" id="PF12704"/>
    </source>
</evidence>
<keyword evidence="7 8" id="KW-0472">Membrane</keyword>
<feature type="transmembrane region" description="Helical" evidence="8">
    <location>
        <begin position="317"/>
        <end position="343"/>
    </location>
</feature>
<feature type="transmembrane region" description="Helical" evidence="8">
    <location>
        <begin position="21"/>
        <end position="48"/>
    </location>
</feature>
<comment type="subcellular location">
    <subcellularLocation>
        <location evidence="1">Cell membrane</location>
        <topology evidence="1">Multi-pass membrane protein</topology>
    </subcellularLocation>
</comment>
<evidence type="ECO:0000256" key="3">
    <source>
        <dbReference type="ARBA" id="ARBA00022448"/>
    </source>
</evidence>
<comment type="similarity">
    <text evidence="2">Belongs to the ABC-4 integral membrane protein family. LolC/E subfamily.</text>
</comment>
<reference evidence="11 12" key="1">
    <citation type="submission" date="2022-02" db="EMBL/GenBank/DDBJ databases">
        <authorList>
            <person name="Zhuang L."/>
        </authorList>
    </citation>
    <scope>NUCLEOTIDE SEQUENCE [LARGE SCALE GENOMIC DNA]</scope>
    <source>
        <strain evidence="11 12">C32</strain>
    </source>
</reference>
<keyword evidence="3" id="KW-0813">Transport</keyword>
<dbReference type="InterPro" id="IPR051447">
    <property type="entry name" value="Lipoprotein-release_system"/>
</dbReference>
<dbReference type="EMBL" id="JAKOGG010000005">
    <property type="protein sequence ID" value="MCS4556783.1"/>
    <property type="molecule type" value="Genomic_DNA"/>
</dbReference>
<organism evidence="11 12">
    <name type="scientific">Shewanella electrica</name>
    <dbReference type="NCBI Taxonomy" id="515560"/>
    <lineage>
        <taxon>Bacteria</taxon>
        <taxon>Pseudomonadati</taxon>
        <taxon>Pseudomonadota</taxon>
        <taxon>Gammaproteobacteria</taxon>
        <taxon>Alteromonadales</taxon>
        <taxon>Shewanellaceae</taxon>
        <taxon>Shewanella</taxon>
    </lineage>
</organism>
<keyword evidence="5 8" id="KW-0812">Transmembrane</keyword>
<evidence type="ECO:0000313" key="11">
    <source>
        <dbReference type="EMBL" id="MCS4556783.1"/>
    </source>
</evidence>
<evidence type="ECO:0000256" key="2">
    <source>
        <dbReference type="ARBA" id="ARBA00005236"/>
    </source>
</evidence>
<dbReference type="NCBIfam" id="NF008357">
    <property type="entry name" value="PRK11146.1"/>
    <property type="match status" value="1"/>
</dbReference>
<evidence type="ECO:0000313" key="12">
    <source>
        <dbReference type="Proteomes" id="UP001201549"/>
    </source>
</evidence>